<keyword evidence="1" id="KW-1134">Transmembrane beta strand</keyword>
<dbReference type="PROSITE" id="PS00018">
    <property type="entry name" value="EF_HAND_1"/>
    <property type="match status" value="1"/>
</dbReference>
<evidence type="ECO:0000256" key="1">
    <source>
        <dbReference type="PROSITE-ProRule" id="PRU01360"/>
    </source>
</evidence>
<name>A0ABS7Z3J3_9SPHI</name>
<dbReference type="NCBIfam" id="TIGR04056">
    <property type="entry name" value="OMP_RagA_SusC"/>
    <property type="match status" value="1"/>
</dbReference>
<accession>A0ABS7Z3J3</accession>
<dbReference type="PROSITE" id="PS52016">
    <property type="entry name" value="TONB_DEPENDENT_REC_3"/>
    <property type="match status" value="1"/>
</dbReference>
<dbReference type="Gene3D" id="2.60.40.1120">
    <property type="entry name" value="Carboxypeptidase-like, regulatory domain"/>
    <property type="match status" value="1"/>
</dbReference>
<keyword evidence="1" id="KW-0472">Membrane</keyword>
<dbReference type="Pfam" id="PF13715">
    <property type="entry name" value="CarbopepD_reg_2"/>
    <property type="match status" value="1"/>
</dbReference>
<proteinExistence type="inferred from homology"/>
<comment type="similarity">
    <text evidence="1">Belongs to the TonB-dependent receptor family.</text>
</comment>
<keyword evidence="1" id="KW-0998">Cell outer membrane</keyword>
<keyword evidence="2" id="KW-0732">Signal</keyword>
<dbReference type="EMBL" id="JADEYP010000008">
    <property type="protein sequence ID" value="MCA5004700.1"/>
    <property type="molecule type" value="Genomic_DNA"/>
</dbReference>
<dbReference type="Proteomes" id="UP001165302">
    <property type="component" value="Unassembled WGS sequence"/>
</dbReference>
<dbReference type="InterPro" id="IPR023997">
    <property type="entry name" value="TonB-dep_OMP_SusC/RagA_CS"/>
</dbReference>
<sequence length="1057" mass="116403">MIKGLALACILSSPHLAVASKFEAISAKENIDAIVGIKGVVKDNNGNPVVGATVMVKGTKSGVKTDQNGSFSINVPSDRAILVVSYLGLKTQEVPVNSLKDVIVVLEPLEGQIEDVVVTGYGSQRRSEIVGSISTIKGEELMDIPAPNIAGALRNRIAGVGVNQESGRPGSRISLNVRGSSISSNAPSGATDEPLYIIDGIVVSSDVFDNLDASMVENISILKDASAAIYGAAGAKGVVLVTTKRGKVGKPSITYNGYAGITDAATKPDLLSAYDHALLLNEGHRINNSPEDRFFSPEDLEYLKGLNTKSWYDQIWQASLMQRHNVSVSGGSDRTTYFVGGSYQNENGNYAGMKQDKYSMRSGLTATIIDGLKADINFNVDHRIRESKNNLGNGTDNDFFEALVSAPQWIPLQIDGMPVFFNRGNVRNPLAITQSGYSDSRKSQSYRINASLSYQPKFIPGLTAKLQVSQGGGSFNNSTYIAPYKLYNFERMGNNNQLYSTQLAAVNPIVYGVTEANSSLTPNLGKDNGYQGFITLNYANTFGKHSFDIVGGAEQTVNDNENLSVRWDGQMIPDMTDYWAFDQNRLQIGGRSIGKSTKRSFFGRMSYDFDKKYLIQAVSRIDASSNFARGDRWGVSPSIGAGWVVSQENFFKDNISFINFLKLKINYGIAGDDRVDERLWQERYTIDLNNGYLFGDNNYGIGLNPSVYPNLVITWEKKRTLNFGFESSLFNNKLDIGVEYYQNKVFDGFDKGANEMNPLYAGLLAPTVNYREAYNWGTEVSIGYRAKIGSDLNLNANMNFGYGNSIVTQIIYNPADLLVTDRSDGKWLGTKFGVDPRKYNNSNMGYKTNGMFRTQEQVDNFLAENPNYTIAGNIPQAGWLVYEDTNGDGMVNQNDIVPLFENNNPFFSSGITLGLGYKAFNFSTNFLARLGGRVFYDSQARNKADNTRNVVSIWKDRWTPENPLEGKYPRTDDPLINVNSDFWAANGTTIRVNNMTLSYRIPANAISRLGFSNARVLLTGNNLWTIVNPYGYKDPYSANAYHYPITRTISVGLSANL</sequence>
<feature type="domain" description="TonB-dependent receptor plug" evidence="3">
    <location>
        <begin position="127"/>
        <end position="238"/>
    </location>
</feature>
<evidence type="ECO:0000256" key="2">
    <source>
        <dbReference type="SAM" id="SignalP"/>
    </source>
</evidence>
<dbReference type="Pfam" id="PF07715">
    <property type="entry name" value="Plug"/>
    <property type="match status" value="1"/>
</dbReference>
<reference evidence="4" key="1">
    <citation type="submission" date="2020-10" db="EMBL/GenBank/DDBJ databases">
        <authorList>
            <person name="Lu T."/>
            <person name="Wang Q."/>
            <person name="Han X."/>
        </authorList>
    </citation>
    <scope>NUCLEOTIDE SEQUENCE</scope>
    <source>
        <strain evidence="4">WQ 366</strain>
    </source>
</reference>
<evidence type="ECO:0000313" key="4">
    <source>
        <dbReference type="EMBL" id="MCA5004700.1"/>
    </source>
</evidence>
<gene>
    <name evidence="4" type="ORF">IPZ78_05970</name>
</gene>
<keyword evidence="1" id="KW-0812">Transmembrane</keyword>
<keyword evidence="1" id="KW-0813">Transport</keyword>
<dbReference type="Gene3D" id="2.170.130.10">
    <property type="entry name" value="TonB-dependent receptor, plug domain"/>
    <property type="match status" value="1"/>
</dbReference>
<keyword evidence="4" id="KW-0675">Receptor</keyword>
<comment type="caution">
    <text evidence="4">The sequence shown here is derived from an EMBL/GenBank/DDBJ whole genome shotgun (WGS) entry which is preliminary data.</text>
</comment>
<evidence type="ECO:0000313" key="5">
    <source>
        <dbReference type="Proteomes" id="UP001165302"/>
    </source>
</evidence>
<comment type="subcellular location">
    <subcellularLocation>
        <location evidence="1">Cell outer membrane</location>
        <topology evidence="1">Multi-pass membrane protein</topology>
    </subcellularLocation>
</comment>
<protein>
    <submittedName>
        <fullName evidence="4">TonB-dependent receptor</fullName>
    </submittedName>
</protein>
<dbReference type="InterPro" id="IPR039426">
    <property type="entry name" value="TonB-dep_rcpt-like"/>
</dbReference>
<feature type="signal peptide" evidence="2">
    <location>
        <begin position="1"/>
        <end position="19"/>
    </location>
</feature>
<dbReference type="InterPro" id="IPR037066">
    <property type="entry name" value="Plug_dom_sf"/>
</dbReference>
<organism evidence="4 5">
    <name type="scientific">Sphingobacterium bovistauri</name>
    <dbReference type="NCBI Taxonomy" id="2781959"/>
    <lineage>
        <taxon>Bacteria</taxon>
        <taxon>Pseudomonadati</taxon>
        <taxon>Bacteroidota</taxon>
        <taxon>Sphingobacteriia</taxon>
        <taxon>Sphingobacteriales</taxon>
        <taxon>Sphingobacteriaceae</taxon>
        <taxon>Sphingobacterium</taxon>
    </lineage>
</organism>
<dbReference type="NCBIfam" id="TIGR04057">
    <property type="entry name" value="SusC_RagA_signa"/>
    <property type="match status" value="1"/>
</dbReference>
<dbReference type="InterPro" id="IPR008969">
    <property type="entry name" value="CarboxyPept-like_regulatory"/>
</dbReference>
<keyword evidence="5" id="KW-1185">Reference proteome</keyword>
<dbReference type="InterPro" id="IPR018247">
    <property type="entry name" value="EF_Hand_1_Ca_BS"/>
</dbReference>
<evidence type="ECO:0000259" key="3">
    <source>
        <dbReference type="Pfam" id="PF07715"/>
    </source>
</evidence>
<dbReference type="SUPFAM" id="SSF56935">
    <property type="entry name" value="Porins"/>
    <property type="match status" value="1"/>
</dbReference>
<feature type="chain" id="PRO_5045052238" evidence="2">
    <location>
        <begin position="20"/>
        <end position="1057"/>
    </location>
</feature>
<dbReference type="SUPFAM" id="SSF49464">
    <property type="entry name" value="Carboxypeptidase regulatory domain-like"/>
    <property type="match status" value="1"/>
</dbReference>
<dbReference type="InterPro" id="IPR023996">
    <property type="entry name" value="TonB-dep_OMP_SusC/RagA"/>
</dbReference>
<dbReference type="InterPro" id="IPR012910">
    <property type="entry name" value="Plug_dom"/>
</dbReference>